<name>A0A8T0FIA9_ARGBR</name>
<reference evidence="2" key="2">
    <citation type="submission" date="2020-06" db="EMBL/GenBank/DDBJ databases">
        <authorList>
            <person name="Sheffer M."/>
        </authorList>
    </citation>
    <scope>NUCLEOTIDE SEQUENCE</scope>
</reference>
<dbReference type="Proteomes" id="UP000807504">
    <property type="component" value="Unassembled WGS sequence"/>
</dbReference>
<protein>
    <submittedName>
        <fullName evidence="2">Uncharacterized protein</fullName>
    </submittedName>
</protein>
<sequence>MRVGALYPITSPTIILGTIWDRHCDILSINIPDLRELMEEVITKRNILAVSRNIFDPLGITSPVLLLPKLWLQNLWKSKMGYMKHVKVPRWLTVIAYLRIFHCDPSKLAYSAVVFLRVDIGSTVHIQLVQSKTRIAPCGQKETTIARLELLGAVISACLSSTVLKEFPTDNVYFWTDSATVLTWLIPVKSWRHVPGSLNPADGPSRGCSAKQLCSSKWREDPSWLYLSPHEWPFSDVVVDVNEEEANKERRTIVTSMVNIQTTDIKRKSDLPVEKTPDSSADYVPDSPTDHVPIHLLTMFLIHLLTMFLIDLLTMFLTYLLRMFLTYLLRIFPILLLKGLIILRRYTIPKPDWEGP</sequence>
<gene>
    <name evidence="2" type="ORF">HNY73_005042</name>
</gene>
<dbReference type="InterPro" id="IPR008042">
    <property type="entry name" value="Retrotrans_Pao"/>
</dbReference>
<reference evidence="2" key="1">
    <citation type="journal article" date="2020" name="bioRxiv">
        <title>Chromosome-level reference genome of the European wasp spider Argiope bruennichi: a resource for studies on range expansion and evolutionary adaptation.</title>
        <authorList>
            <person name="Sheffer M.M."/>
            <person name="Hoppe A."/>
            <person name="Krehenwinkel H."/>
            <person name="Uhl G."/>
            <person name="Kuss A.W."/>
            <person name="Jensen L."/>
            <person name="Jensen C."/>
            <person name="Gillespie R.G."/>
            <person name="Hoff K.J."/>
            <person name="Prost S."/>
        </authorList>
    </citation>
    <scope>NUCLEOTIDE SEQUENCE</scope>
</reference>
<organism evidence="2 3">
    <name type="scientific">Argiope bruennichi</name>
    <name type="common">Wasp spider</name>
    <name type="synonym">Aranea bruennichi</name>
    <dbReference type="NCBI Taxonomy" id="94029"/>
    <lineage>
        <taxon>Eukaryota</taxon>
        <taxon>Metazoa</taxon>
        <taxon>Ecdysozoa</taxon>
        <taxon>Arthropoda</taxon>
        <taxon>Chelicerata</taxon>
        <taxon>Arachnida</taxon>
        <taxon>Araneae</taxon>
        <taxon>Araneomorphae</taxon>
        <taxon>Entelegynae</taxon>
        <taxon>Araneoidea</taxon>
        <taxon>Araneidae</taxon>
        <taxon>Argiope</taxon>
    </lineage>
</organism>
<keyword evidence="3" id="KW-1185">Reference proteome</keyword>
<dbReference type="PANTHER" id="PTHR47331">
    <property type="entry name" value="PHD-TYPE DOMAIN-CONTAINING PROTEIN"/>
    <property type="match status" value="1"/>
</dbReference>
<comment type="caution">
    <text evidence="2">The sequence shown here is derived from an EMBL/GenBank/DDBJ whole genome shotgun (WGS) entry which is preliminary data.</text>
</comment>
<keyword evidence="1" id="KW-1133">Transmembrane helix</keyword>
<feature type="transmembrane region" description="Helical" evidence="1">
    <location>
        <begin position="327"/>
        <end position="346"/>
    </location>
</feature>
<proteinExistence type="predicted"/>
<evidence type="ECO:0000313" key="2">
    <source>
        <dbReference type="EMBL" id="KAF8789948.1"/>
    </source>
</evidence>
<keyword evidence="1" id="KW-0472">Membrane</keyword>
<accession>A0A8T0FIA9</accession>
<dbReference type="EMBL" id="JABXBU010000011">
    <property type="protein sequence ID" value="KAF8789948.1"/>
    <property type="molecule type" value="Genomic_DNA"/>
</dbReference>
<evidence type="ECO:0000256" key="1">
    <source>
        <dbReference type="SAM" id="Phobius"/>
    </source>
</evidence>
<dbReference type="AlphaFoldDB" id="A0A8T0FIA9"/>
<evidence type="ECO:0000313" key="3">
    <source>
        <dbReference type="Proteomes" id="UP000807504"/>
    </source>
</evidence>
<dbReference type="Pfam" id="PF05380">
    <property type="entry name" value="Peptidase_A17"/>
    <property type="match status" value="1"/>
</dbReference>
<keyword evidence="1" id="KW-0812">Transmembrane</keyword>
<feature type="transmembrane region" description="Helical" evidence="1">
    <location>
        <begin position="296"/>
        <end position="320"/>
    </location>
</feature>